<dbReference type="PANTHER" id="PTHR38117:SF2">
    <property type="entry name" value="NACHT AND WD40 DOMAIN PROTEIN"/>
    <property type="match status" value="1"/>
</dbReference>
<dbReference type="STRING" id="43265.A0A545VGC8"/>
<evidence type="ECO:0000313" key="3">
    <source>
        <dbReference type="EMBL" id="TQW00766.1"/>
    </source>
</evidence>
<dbReference type="InterPro" id="IPR055481">
    <property type="entry name" value="DUF7053"/>
</dbReference>
<evidence type="ECO:0000313" key="4">
    <source>
        <dbReference type="Proteomes" id="UP000315783"/>
    </source>
</evidence>
<dbReference type="OrthoDB" id="3246050at2759"/>
<gene>
    <name evidence="3" type="ORF">IF1G_00697</name>
</gene>
<dbReference type="Pfam" id="PF23155">
    <property type="entry name" value="DUF7053"/>
    <property type="match status" value="1"/>
</dbReference>
<feature type="region of interest" description="Disordered" evidence="1">
    <location>
        <begin position="172"/>
        <end position="227"/>
    </location>
</feature>
<keyword evidence="4" id="KW-1185">Reference proteome</keyword>
<sequence>MSKKSTFTSVTPLPAGMTRQAAVSFLQDHRAMIDLNPLVTGRRQIPPPTHAQADELRCVWYEVTDRIAYLPGGLASGSVRYSCAFLDLDGVGLQTHCYAPMGVDLRTRWSVGGSAPGEPRERAELGVDAPPAGLYLREDTELRCGLVMAAFVRRTLRDSHSRLVERLTQRAAREVRDREHRERILLQPPTAAREQGPEQETEEQRERPGEGEQQQHRKNRVSSYYVQREAEATRRAAAALGTAMQYPRDADLQRNRHENQELQQSHAAGDGRTLSHGVNAGGASNGNNNNNYCGQQHYCQTQQVYEADVGRSVAELP</sequence>
<feature type="domain" description="DUF7053" evidence="2">
    <location>
        <begin position="2"/>
        <end position="172"/>
    </location>
</feature>
<feature type="compositionally biased region" description="Low complexity" evidence="1">
    <location>
        <begin position="285"/>
        <end position="294"/>
    </location>
</feature>
<feature type="compositionally biased region" description="Basic and acidic residues" evidence="1">
    <location>
        <begin position="202"/>
        <end position="215"/>
    </location>
</feature>
<feature type="compositionally biased region" description="Basic and acidic residues" evidence="1">
    <location>
        <begin position="172"/>
        <end position="184"/>
    </location>
</feature>
<accession>A0A545VGC8</accession>
<comment type="caution">
    <text evidence="3">The sequence shown here is derived from an EMBL/GenBank/DDBJ whole genome shotgun (WGS) entry which is preliminary data.</text>
</comment>
<feature type="region of interest" description="Disordered" evidence="1">
    <location>
        <begin position="256"/>
        <end position="294"/>
    </location>
</feature>
<dbReference type="AlphaFoldDB" id="A0A545VGC8"/>
<dbReference type="PANTHER" id="PTHR38117">
    <property type="entry name" value="NACHT AND WD40 DOMAIN PROTEIN"/>
    <property type="match status" value="1"/>
</dbReference>
<evidence type="ECO:0000256" key="1">
    <source>
        <dbReference type="SAM" id="MobiDB-lite"/>
    </source>
</evidence>
<dbReference type="EMBL" id="SPUK01000001">
    <property type="protein sequence ID" value="TQW00766.1"/>
    <property type="molecule type" value="Genomic_DNA"/>
</dbReference>
<evidence type="ECO:0000259" key="2">
    <source>
        <dbReference type="Pfam" id="PF23155"/>
    </source>
</evidence>
<name>A0A545VGC8_9HYPO</name>
<dbReference type="Proteomes" id="UP000315783">
    <property type="component" value="Unassembled WGS sequence"/>
</dbReference>
<proteinExistence type="predicted"/>
<organism evidence="3 4">
    <name type="scientific">Cordyceps javanica</name>
    <dbReference type="NCBI Taxonomy" id="43265"/>
    <lineage>
        <taxon>Eukaryota</taxon>
        <taxon>Fungi</taxon>
        <taxon>Dikarya</taxon>
        <taxon>Ascomycota</taxon>
        <taxon>Pezizomycotina</taxon>
        <taxon>Sordariomycetes</taxon>
        <taxon>Hypocreomycetidae</taxon>
        <taxon>Hypocreales</taxon>
        <taxon>Cordycipitaceae</taxon>
        <taxon>Cordyceps</taxon>
    </lineage>
</organism>
<protein>
    <recommendedName>
        <fullName evidence="2">DUF7053 domain-containing protein</fullName>
    </recommendedName>
</protein>
<reference evidence="3 4" key="1">
    <citation type="journal article" date="2019" name="Appl. Microbiol. Biotechnol.">
        <title>Genome sequence of Isaria javanica and comparative genome analysis insights into family S53 peptidase evolution in fungal entomopathogens.</title>
        <authorList>
            <person name="Lin R."/>
            <person name="Zhang X."/>
            <person name="Xin B."/>
            <person name="Zou M."/>
            <person name="Gao Y."/>
            <person name="Qin F."/>
            <person name="Hu Q."/>
            <person name="Xie B."/>
            <person name="Cheng X."/>
        </authorList>
    </citation>
    <scope>NUCLEOTIDE SEQUENCE [LARGE SCALE GENOMIC DNA]</scope>
    <source>
        <strain evidence="3 4">IJ1G</strain>
    </source>
</reference>